<dbReference type="PANTHER" id="PTHR33420:SF32">
    <property type="entry name" value="FIMBRIAL-LIKE PROTEIN"/>
    <property type="match status" value="1"/>
</dbReference>
<dbReference type="PANTHER" id="PTHR33420">
    <property type="entry name" value="FIMBRIAL SUBUNIT ELFA-RELATED"/>
    <property type="match status" value="1"/>
</dbReference>
<evidence type="ECO:0000313" key="3">
    <source>
        <dbReference type="Proteomes" id="UP000317747"/>
    </source>
</evidence>
<dbReference type="InterPro" id="IPR008966">
    <property type="entry name" value="Adhesion_dom_sf"/>
</dbReference>
<gene>
    <name evidence="2" type="ORF">FJW01_18460</name>
</gene>
<name>A0A506PVU4_9GAMM</name>
<accession>A0A506PVU4</accession>
<dbReference type="RefSeq" id="WP_128085605.1">
    <property type="nucleotide sequence ID" value="NZ_CP071405.1"/>
</dbReference>
<comment type="caution">
    <text evidence="2">The sequence shown here is derived from an EMBL/GenBank/DDBJ whole genome shotgun (WGS) entry which is preliminary data.</text>
</comment>
<feature type="domain" description="Fimbrial-type adhesion" evidence="1">
    <location>
        <begin position="28"/>
        <end position="170"/>
    </location>
</feature>
<dbReference type="AlphaFoldDB" id="A0A506PVU4"/>
<dbReference type="InterPro" id="IPR000259">
    <property type="entry name" value="Adhesion_dom_fimbrial"/>
</dbReference>
<dbReference type="InterPro" id="IPR050263">
    <property type="entry name" value="Bact_Fimbrial_Adh_Pro"/>
</dbReference>
<organism evidence="2 3">
    <name type="scientific">Pantoea deleyi</name>
    <dbReference type="NCBI Taxonomy" id="470932"/>
    <lineage>
        <taxon>Bacteria</taxon>
        <taxon>Pseudomonadati</taxon>
        <taxon>Pseudomonadota</taxon>
        <taxon>Gammaproteobacteria</taxon>
        <taxon>Enterobacterales</taxon>
        <taxon>Erwiniaceae</taxon>
        <taxon>Pantoea</taxon>
    </lineage>
</organism>
<dbReference type="EMBL" id="VHJA01000068">
    <property type="protein sequence ID" value="TPV37993.1"/>
    <property type="molecule type" value="Genomic_DNA"/>
</dbReference>
<evidence type="ECO:0000259" key="1">
    <source>
        <dbReference type="Pfam" id="PF00419"/>
    </source>
</evidence>
<dbReference type="Pfam" id="PF00419">
    <property type="entry name" value="Fimbrial"/>
    <property type="match status" value="1"/>
</dbReference>
<proteinExistence type="predicted"/>
<dbReference type="GO" id="GO:0043709">
    <property type="term" value="P:cell adhesion involved in single-species biofilm formation"/>
    <property type="evidence" value="ECO:0007669"/>
    <property type="project" value="TreeGrafter"/>
</dbReference>
<dbReference type="GO" id="GO:0009289">
    <property type="term" value="C:pilus"/>
    <property type="evidence" value="ECO:0007669"/>
    <property type="project" value="InterPro"/>
</dbReference>
<protein>
    <submittedName>
        <fullName evidence="2">Fimbrial protein</fullName>
    </submittedName>
</protein>
<dbReference type="SUPFAM" id="SSF49401">
    <property type="entry name" value="Bacterial adhesins"/>
    <property type="match status" value="1"/>
</dbReference>
<sequence length="170" mass="17919">MSLILSRIVVIYVLTAFHALYAKDTVNISVTGSLKKPPCTYTASKSISVNMGEVTYDKYDTVSGNIPLILQCPPGSAVTVTVRPGSGTSLASGSTTTAVTSYRNLGIELWWSGTQALTGGQQQRVSLTGNRILSGLSGQADLSMTARLVKLADLGVSSFSASFTVELDYD</sequence>
<dbReference type="InterPro" id="IPR036937">
    <property type="entry name" value="Adhesion_dom_fimbrial_sf"/>
</dbReference>
<reference evidence="2 3" key="1">
    <citation type="submission" date="2019-06" db="EMBL/GenBank/DDBJ databases">
        <title>Taxogenomics and systematics of the genus Pantoea.</title>
        <authorList>
            <person name="Tambong J.T."/>
        </authorList>
    </citation>
    <scope>NUCLEOTIDE SEQUENCE [LARGE SCALE GENOMIC DNA]</scope>
    <source>
        <strain evidence="2 3">LMG 24200</strain>
    </source>
</reference>
<dbReference type="Proteomes" id="UP000317747">
    <property type="component" value="Unassembled WGS sequence"/>
</dbReference>
<keyword evidence="3" id="KW-1185">Reference proteome</keyword>
<dbReference type="Gene3D" id="2.60.40.1090">
    <property type="entry name" value="Fimbrial-type adhesion domain"/>
    <property type="match status" value="1"/>
</dbReference>
<evidence type="ECO:0000313" key="2">
    <source>
        <dbReference type="EMBL" id="TPV37993.1"/>
    </source>
</evidence>